<evidence type="ECO:0000313" key="3">
    <source>
        <dbReference type="Proteomes" id="UP001180845"/>
    </source>
</evidence>
<evidence type="ECO:0000313" key="2">
    <source>
        <dbReference type="EMBL" id="MDR7301203.1"/>
    </source>
</evidence>
<keyword evidence="3" id="KW-1185">Reference proteome</keyword>
<protein>
    <submittedName>
        <fullName evidence="2">Uncharacterized protein</fullName>
    </submittedName>
</protein>
<feature type="compositionally biased region" description="Basic and acidic residues" evidence="1">
    <location>
        <begin position="8"/>
        <end position="26"/>
    </location>
</feature>
<dbReference type="EMBL" id="JAVDXW010000001">
    <property type="protein sequence ID" value="MDR7301203.1"/>
    <property type="molecule type" value="Genomic_DNA"/>
</dbReference>
<comment type="caution">
    <text evidence="2">The sequence shown here is derived from an EMBL/GenBank/DDBJ whole genome shotgun (WGS) entry which is preliminary data.</text>
</comment>
<evidence type="ECO:0000256" key="1">
    <source>
        <dbReference type="SAM" id="MobiDB-lite"/>
    </source>
</evidence>
<sequence>MTLGDDVTDTRAPEPDGTDPTRWDRERREAVLDQLDRLDEVAREGEADTLLPLARSELYRLTESLRALLDEHQPNEHGRCRVCPGSLRSRRWPCSVWTTAHQQLIGNQADHSVKRAKQRYREGPGFP</sequence>
<reference evidence="2" key="1">
    <citation type="submission" date="2023-07" db="EMBL/GenBank/DDBJ databases">
        <title>Sequencing the genomes of 1000 actinobacteria strains.</title>
        <authorList>
            <person name="Klenk H.-P."/>
        </authorList>
    </citation>
    <scope>NUCLEOTIDE SEQUENCE</scope>
    <source>
        <strain evidence="2">DSM 45977</strain>
    </source>
</reference>
<dbReference type="Proteomes" id="UP001180845">
    <property type="component" value="Unassembled WGS sequence"/>
</dbReference>
<proteinExistence type="predicted"/>
<feature type="region of interest" description="Disordered" evidence="1">
    <location>
        <begin position="1"/>
        <end position="26"/>
    </location>
</feature>
<dbReference type="AlphaFoldDB" id="A0AAE3ZA88"/>
<organism evidence="2 3">
    <name type="scientific">Haloactinomyces albus</name>
    <dbReference type="NCBI Taxonomy" id="1352928"/>
    <lineage>
        <taxon>Bacteria</taxon>
        <taxon>Bacillati</taxon>
        <taxon>Actinomycetota</taxon>
        <taxon>Actinomycetes</taxon>
        <taxon>Actinopolysporales</taxon>
        <taxon>Actinopolysporaceae</taxon>
        <taxon>Haloactinomyces</taxon>
    </lineage>
</organism>
<gene>
    <name evidence="2" type="ORF">JOF55_001384</name>
</gene>
<feature type="region of interest" description="Disordered" evidence="1">
    <location>
        <begin position="107"/>
        <end position="127"/>
    </location>
</feature>
<name>A0AAE3ZA88_9ACTN</name>
<accession>A0AAE3ZA88</accession>